<keyword evidence="2" id="KW-0472">Membrane</keyword>
<comment type="caution">
    <text evidence="3">The sequence shown here is derived from an EMBL/GenBank/DDBJ whole genome shotgun (WGS) entry which is preliminary data.</text>
</comment>
<protein>
    <submittedName>
        <fullName evidence="3">Uncharacterized protein</fullName>
    </submittedName>
</protein>
<dbReference type="AlphaFoldDB" id="A0A9J6EKQ0"/>
<keyword evidence="2" id="KW-0812">Transmembrane</keyword>
<evidence type="ECO:0000256" key="1">
    <source>
        <dbReference type="SAM" id="MobiDB-lite"/>
    </source>
</evidence>
<keyword evidence="2" id="KW-1133">Transmembrane helix</keyword>
<keyword evidence="4" id="KW-1185">Reference proteome</keyword>
<gene>
    <name evidence="3" type="ORF">HPB51_004298</name>
</gene>
<accession>A0A9J6EKQ0</accession>
<reference evidence="3" key="1">
    <citation type="journal article" date="2020" name="Cell">
        <title>Large-Scale Comparative Analyses of Tick Genomes Elucidate Their Genetic Diversity and Vector Capacities.</title>
        <authorList>
            <consortium name="Tick Genome and Microbiome Consortium (TIGMIC)"/>
            <person name="Jia N."/>
            <person name="Wang J."/>
            <person name="Shi W."/>
            <person name="Du L."/>
            <person name="Sun Y."/>
            <person name="Zhan W."/>
            <person name="Jiang J.F."/>
            <person name="Wang Q."/>
            <person name="Zhang B."/>
            <person name="Ji P."/>
            <person name="Bell-Sakyi L."/>
            <person name="Cui X.M."/>
            <person name="Yuan T.T."/>
            <person name="Jiang B.G."/>
            <person name="Yang W.F."/>
            <person name="Lam T.T."/>
            <person name="Chang Q.C."/>
            <person name="Ding S.J."/>
            <person name="Wang X.J."/>
            <person name="Zhu J.G."/>
            <person name="Ruan X.D."/>
            <person name="Zhao L."/>
            <person name="Wei J.T."/>
            <person name="Ye R.Z."/>
            <person name="Que T.C."/>
            <person name="Du C.H."/>
            <person name="Zhou Y.H."/>
            <person name="Cheng J.X."/>
            <person name="Dai P.F."/>
            <person name="Guo W.B."/>
            <person name="Han X.H."/>
            <person name="Huang E.J."/>
            <person name="Li L.F."/>
            <person name="Wei W."/>
            <person name="Gao Y.C."/>
            <person name="Liu J.Z."/>
            <person name="Shao H.Z."/>
            <person name="Wang X."/>
            <person name="Wang C.C."/>
            <person name="Yang T.C."/>
            <person name="Huo Q.B."/>
            <person name="Li W."/>
            <person name="Chen H.Y."/>
            <person name="Chen S.E."/>
            <person name="Zhou L.G."/>
            <person name="Ni X.B."/>
            <person name="Tian J.H."/>
            <person name="Sheng Y."/>
            <person name="Liu T."/>
            <person name="Pan Y.S."/>
            <person name="Xia L.Y."/>
            <person name="Li J."/>
            <person name="Zhao F."/>
            <person name="Cao W.C."/>
        </authorList>
    </citation>
    <scope>NUCLEOTIDE SEQUENCE</scope>
    <source>
        <strain evidence="3">Rmic-2018</strain>
    </source>
</reference>
<organism evidence="3 4">
    <name type="scientific">Rhipicephalus microplus</name>
    <name type="common">Cattle tick</name>
    <name type="synonym">Boophilus microplus</name>
    <dbReference type="NCBI Taxonomy" id="6941"/>
    <lineage>
        <taxon>Eukaryota</taxon>
        <taxon>Metazoa</taxon>
        <taxon>Ecdysozoa</taxon>
        <taxon>Arthropoda</taxon>
        <taxon>Chelicerata</taxon>
        <taxon>Arachnida</taxon>
        <taxon>Acari</taxon>
        <taxon>Parasitiformes</taxon>
        <taxon>Ixodida</taxon>
        <taxon>Ixodoidea</taxon>
        <taxon>Ixodidae</taxon>
        <taxon>Rhipicephalinae</taxon>
        <taxon>Rhipicephalus</taxon>
        <taxon>Boophilus</taxon>
    </lineage>
</organism>
<name>A0A9J6EKQ0_RHIMP</name>
<proteinExistence type="predicted"/>
<evidence type="ECO:0000313" key="3">
    <source>
        <dbReference type="EMBL" id="KAH8035057.1"/>
    </source>
</evidence>
<evidence type="ECO:0000256" key="2">
    <source>
        <dbReference type="SAM" id="Phobius"/>
    </source>
</evidence>
<sequence length="139" mass="14717">MPVRLLTIILKRERGRGGGDAREGPAAGTSRAERAREGEERLAAGTSRACAVGAWTAADATGCGRNVLSKSWDEAKQLIYGDSCLDSVLSSVRRNVVVGGGVALLLSVGLLLAVATTRDYSNALRRQPKLQTPDDGFYQ</sequence>
<reference evidence="3" key="2">
    <citation type="submission" date="2021-09" db="EMBL/GenBank/DDBJ databases">
        <authorList>
            <person name="Jia N."/>
            <person name="Wang J."/>
            <person name="Shi W."/>
            <person name="Du L."/>
            <person name="Sun Y."/>
            <person name="Zhan W."/>
            <person name="Jiang J."/>
            <person name="Wang Q."/>
            <person name="Zhang B."/>
            <person name="Ji P."/>
            <person name="Sakyi L.B."/>
            <person name="Cui X."/>
            <person name="Yuan T."/>
            <person name="Jiang B."/>
            <person name="Yang W."/>
            <person name="Lam T.T.-Y."/>
            <person name="Chang Q."/>
            <person name="Ding S."/>
            <person name="Wang X."/>
            <person name="Zhu J."/>
            <person name="Ruan X."/>
            <person name="Zhao L."/>
            <person name="Wei J."/>
            <person name="Que T."/>
            <person name="Du C."/>
            <person name="Cheng J."/>
            <person name="Dai P."/>
            <person name="Han X."/>
            <person name="Huang E."/>
            <person name="Gao Y."/>
            <person name="Liu J."/>
            <person name="Shao H."/>
            <person name="Ye R."/>
            <person name="Li L."/>
            <person name="Wei W."/>
            <person name="Wang X."/>
            <person name="Wang C."/>
            <person name="Huo Q."/>
            <person name="Li W."/>
            <person name="Guo W."/>
            <person name="Chen H."/>
            <person name="Chen S."/>
            <person name="Zhou L."/>
            <person name="Zhou L."/>
            <person name="Ni X."/>
            <person name="Tian J."/>
            <person name="Zhou Y."/>
            <person name="Sheng Y."/>
            <person name="Liu T."/>
            <person name="Pan Y."/>
            <person name="Xia L."/>
            <person name="Li J."/>
            <person name="Zhao F."/>
            <person name="Cao W."/>
        </authorList>
    </citation>
    <scope>NUCLEOTIDE SEQUENCE</scope>
    <source>
        <strain evidence="3">Rmic-2018</strain>
        <tissue evidence="3">Larvae</tissue>
    </source>
</reference>
<dbReference type="EMBL" id="JABSTU010000003">
    <property type="protein sequence ID" value="KAH8035057.1"/>
    <property type="molecule type" value="Genomic_DNA"/>
</dbReference>
<feature type="region of interest" description="Disordered" evidence="1">
    <location>
        <begin position="15"/>
        <end position="39"/>
    </location>
</feature>
<dbReference type="Proteomes" id="UP000821866">
    <property type="component" value="Chromosome 11"/>
</dbReference>
<evidence type="ECO:0000313" key="4">
    <source>
        <dbReference type="Proteomes" id="UP000821866"/>
    </source>
</evidence>
<feature type="transmembrane region" description="Helical" evidence="2">
    <location>
        <begin position="96"/>
        <end position="116"/>
    </location>
</feature>